<name>A0A914B9Z7_PATMI</name>
<dbReference type="PROSITE" id="PS00061">
    <property type="entry name" value="ADH_SHORT"/>
    <property type="match status" value="1"/>
</dbReference>
<dbReference type="OrthoDB" id="47007at2759"/>
<sequence length="297" mass="33048">MAPTVVLITGCSSGMGLAEAVHLATVSKHDFKVYATVIDLGEKGDLEKAAGDSLDKKLFIHQLDVTKEDTIKSVVDEILREDGRIDVVGIRELNNARVTGNYTGFFFYNPPSSVDIAQHLMNVNLFGPARVIQAVLPTMKKQMSGRIINTTSGTGIEGTPFLEFYSASKFALEGFSESIAPVLRKGYNIRVSILEPGAVKTHLLTRCLDPAFKIEYICGTWEEKGQQLYKDYWEKDLKPRVFAYQQPEEIAQLLEEIILSDDPHLRYQSDPLLKATAAAKLKDPTSDSVFKLFKSLR</sequence>
<accession>A0A914B9Z7</accession>
<evidence type="ECO:0000313" key="3">
    <source>
        <dbReference type="EnsemblMetazoa" id="XP_038073018.1"/>
    </source>
</evidence>
<proteinExistence type="inferred from homology"/>
<organism evidence="3 4">
    <name type="scientific">Patiria miniata</name>
    <name type="common">Bat star</name>
    <name type="synonym">Asterina miniata</name>
    <dbReference type="NCBI Taxonomy" id="46514"/>
    <lineage>
        <taxon>Eukaryota</taxon>
        <taxon>Metazoa</taxon>
        <taxon>Echinodermata</taxon>
        <taxon>Eleutherozoa</taxon>
        <taxon>Asterozoa</taxon>
        <taxon>Asteroidea</taxon>
        <taxon>Valvatacea</taxon>
        <taxon>Valvatida</taxon>
        <taxon>Asterinidae</taxon>
        <taxon>Patiria</taxon>
    </lineage>
</organism>
<dbReference type="Gene3D" id="3.40.50.720">
    <property type="entry name" value="NAD(P)-binding Rossmann-like Domain"/>
    <property type="match status" value="1"/>
</dbReference>
<dbReference type="GeneID" id="119741339"/>
<dbReference type="SUPFAM" id="SSF51735">
    <property type="entry name" value="NAD(P)-binding Rossmann-fold domains"/>
    <property type="match status" value="1"/>
</dbReference>
<evidence type="ECO:0000256" key="2">
    <source>
        <dbReference type="ARBA" id="ARBA00023002"/>
    </source>
</evidence>
<dbReference type="OMA" id="SCGFYSA"/>
<keyword evidence="2" id="KW-0560">Oxidoreductase</keyword>
<dbReference type="PANTHER" id="PTHR43391">
    <property type="entry name" value="RETINOL DEHYDROGENASE-RELATED"/>
    <property type="match status" value="1"/>
</dbReference>
<comment type="similarity">
    <text evidence="1">Belongs to the short-chain dehydrogenases/reductases (SDR) family.</text>
</comment>
<dbReference type="GO" id="GO:0005829">
    <property type="term" value="C:cytosol"/>
    <property type="evidence" value="ECO:0007669"/>
    <property type="project" value="TreeGrafter"/>
</dbReference>
<dbReference type="EnsemblMetazoa" id="XM_038217090.1">
    <property type="protein sequence ID" value="XP_038073018.1"/>
    <property type="gene ID" value="LOC119741339"/>
</dbReference>
<dbReference type="PRINTS" id="PR00081">
    <property type="entry name" value="GDHRDH"/>
</dbReference>
<evidence type="ECO:0000256" key="1">
    <source>
        <dbReference type="ARBA" id="ARBA00006484"/>
    </source>
</evidence>
<reference evidence="3" key="1">
    <citation type="submission" date="2022-11" db="UniProtKB">
        <authorList>
            <consortium name="EnsemblMetazoa"/>
        </authorList>
    </citation>
    <scope>IDENTIFICATION</scope>
</reference>
<dbReference type="RefSeq" id="XP_038073018.1">
    <property type="nucleotide sequence ID" value="XM_038217090.1"/>
</dbReference>
<evidence type="ECO:0000313" key="4">
    <source>
        <dbReference type="Proteomes" id="UP000887568"/>
    </source>
</evidence>
<dbReference type="InterPro" id="IPR036291">
    <property type="entry name" value="NAD(P)-bd_dom_sf"/>
</dbReference>
<keyword evidence="4" id="KW-1185">Reference proteome</keyword>
<dbReference type="AlphaFoldDB" id="A0A914B9Z7"/>
<dbReference type="Proteomes" id="UP000887568">
    <property type="component" value="Unplaced"/>
</dbReference>
<dbReference type="Pfam" id="PF00106">
    <property type="entry name" value="adh_short"/>
    <property type="match status" value="1"/>
</dbReference>
<dbReference type="InterPro" id="IPR002347">
    <property type="entry name" value="SDR_fam"/>
</dbReference>
<dbReference type="PANTHER" id="PTHR43391:SF86">
    <property type="entry name" value="SHORT-CHAIN DEHYDROGENASE_REDUCTASE FAMILY PROTEIN"/>
    <property type="match status" value="1"/>
</dbReference>
<protein>
    <submittedName>
        <fullName evidence="3">Uncharacterized protein</fullName>
    </submittedName>
</protein>
<dbReference type="GO" id="GO:0016491">
    <property type="term" value="F:oxidoreductase activity"/>
    <property type="evidence" value="ECO:0007669"/>
    <property type="project" value="UniProtKB-KW"/>
</dbReference>
<dbReference type="InterPro" id="IPR020904">
    <property type="entry name" value="Sc_DH/Rdtase_CS"/>
</dbReference>